<feature type="coiled-coil region" evidence="1">
    <location>
        <begin position="43"/>
        <end position="131"/>
    </location>
</feature>
<name>A0A1H9XEN5_BUTFI</name>
<dbReference type="PANTHER" id="PTHR33678">
    <property type="entry name" value="BLL1576 PROTEIN"/>
    <property type="match status" value="1"/>
</dbReference>
<evidence type="ECO:0000313" key="5">
    <source>
        <dbReference type="Proteomes" id="UP000182584"/>
    </source>
</evidence>
<feature type="region of interest" description="Disordered" evidence="2">
    <location>
        <begin position="146"/>
        <end position="191"/>
    </location>
</feature>
<evidence type="ECO:0000259" key="3">
    <source>
        <dbReference type="Pfam" id="PF03050"/>
    </source>
</evidence>
<evidence type="ECO:0000256" key="2">
    <source>
        <dbReference type="SAM" id="MobiDB-lite"/>
    </source>
</evidence>
<dbReference type="OrthoDB" id="2051688at2"/>
<feature type="domain" description="Transposase IS66 central" evidence="3">
    <location>
        <begin position="292"/>
        <end position="528"/>
    </location>
</feature>
<sequence>MNNYQYELIATLQYRVKNLKAQVDAFRNGSKYQQMDAQYKSLLHTEESRIHKLEVELSKAHAQTIDVRNKWWNTIEDIYKDHQKELAAKNARISALEKRIILVEQQRDAALDKVAEQRHELYEVKTELEEEKGKNLKLMAQINRDYENSSKPSSQSPNHKKISNSREKSGKHPGGQPGHKGHGRKKQAVTEPVIMLTPPEEVLEDPDFKKTGKIIRKQMVNLRFFLEVNEYAAEVYYNSKTGERRHAQFPEGYINDVNYGGSVKALAFILNNECCVSIDKTIKLIADLTSGKLNISKGMVNGLSREFSMKTDKEKKELFASLMKKPVLHTDNTNARSNGNSRFVFIVAAPDGTAQYYFRENKGHAGVKGTPVDLNQSAIFIHDHDTTFYNYGSDHQECIAHILRYCKDSIQNEPDRKWNKKMYELLREMIHYRNGIDENQGFDEKTVSEFEERYDSILEEARKEYEYILPSKYYRDGFNLYSRMKEYRSNHLLFLHDLRVPHNNNMAERLLRAYKRKQHQVMSFRSDASIDYLCQSMSILLSLKQDSESSIYDSVSKIFDRQKAGRST</sequence>
<accession>A0A1H9XEN5</accession>
<dbReference type="EMBL" id="FOGJ01000066">
    <property type="protein sequence ID" value="SES44491.1"/>
    <property type="molecule type" value="Genomic_DNA"/>
</dbReference>
<dbReference type="Proteomes" id="UP000182584">
    <property type="component" value="Unassembled WGS sequence"/>
</dbReference>
<reference evidence="4 5" key="1">
    <citation type="submission" date="2016-10" db="EMBL/GenBank/DDBJ databases">
        <authorList>
            <person name="de Groot N.N."/>
        </authorList>
    </citation>
    <scope>NUCLEOTIDE SEQUENCE [LARGE SCALE GENOMIC DNA]</scope>
    <source>
        <strain evidence="4 5">AR40</strain>
    </source>
</reference>
<dbReference type="Pfam" id="PF03050">
    <property type="entry name" value="DDE_Tnp_IS66"/>
    <property type="match status" value="1"/>
</dbReference>
<dbReference type="InterPro" id="IPR052344">
    <property type="entry name" value="Transposase-related"/>
</dbReference>
<protein>
    <submittedName>
        <fullName evidence="4">Transposase IS66 family protein</fullName>
    </submittedName>
</protein>
<evidence type="ECO:0000313" key="4">
    <source>
        <dbReference type="EMBL" id="SES44491.1"/>
    </source>
</evidence>
<dbReference type="InterPro" id="IPR004291">
    <property type="entry name" value="Transposase_IS66_central"/>
</dbReference>
<keyword evidence="1" id="KW-0175">Coiled coil</keyword>
<organism evidence="4 5">
    <name type="scientific">Butyrivibrio fibrisolvens</name>
    <dbReference type="NCBI Taxonomy" id="831"/>
    <lineage>
        <taxon>Bacteria</taxon>
        <taxon>Bacillati</taxon>
        <taxon>Bacillota</taxon>
        <taxon>Clostridia</taxon>
        <taxon>Lachnospirales</taxon>
        <taxon>Lachnospiraceae</taxon>
        <taxon>Butyrivibrio</taxon>
    </lineage>
</organism>
<dbReference type="AlphaFoldDB" id="A0A1H9XEN5"/>
<dbReference type="RefSeq" id="WP_074759277.1">
    <property type="nucleotide sequence ID" value="NZ_FOGJ01000066.1"/>
</dbReference>
<gene>
    <name evidence="4" type="ORF">SAMN04487884_1662</name>
</gene>
<evidence type="ECO:0000256" key="1">
    <source>
        <dbReference type="SAM" id="Coils"/>
    </source>
</evidence>
<proteinExistence type="predicted"/>
<dbReference type="PANTHER" id="PTHR33678:SF2">
    <property type="match status" value="1"/>
</dbReference>